<proteinExistence type="inferred from homology"/>
<dbReference type="InterPro" id="IPR029058">
    <property type="entry name" value="AB_hydrolase_fold"/>
</dbReference>
<dbReference type="AlphaFoldDB" id="A0AAN8PQ14"/>
<evidence type="ECO:0000313" key="5">
    <source>
        <dbReference type="Proteomes" id="UP001307849"/>
    </source>
</evidence>
<dbReference type="Proteomes" id="UP001307849">
    <property type="component" value="Unassembled WGS sequence"/>
</dbReference>
<protein>
    <recommendedName>
        <fullName evidence="3">Carboxylesterase type B domain-containing protein</fullName>
    </recommendedName>
</protein>
<dbReference type="PANTHER" id="PTHR43142:SF1">
    <property type="entry name" value="CARBOXYLIC ESTER HYDROLASE"/>
    <property type="match status" value="1"/>
</dbReference>
<organism evidence="4 5">
    <name type="scientific">Arthrobotrys conoides</name>
    <dbReference type="NCBI Taxonomy" id="74498"/>
    <lineage>
        <taxon>Eukaryota</taxon>
        <taxon>Fungi</taxon>
        <taxon>Dikarya</taxon>
        <taxon>Ascomycota</taxon>
        <taxon>Pezizomycotina</taxon>
        <taxon>Orbiliomycetes</taxon>
        <taxon>Orbiliales</taxon>
        <taxon>Orbiliaceae</taxon>
        <taxon>Arthrobotrys</taxon>
    </lineage>
</organism>
<accession>A0AAN8PQ14</accession>
<dbReference type="Gene3D" id="3.40.50.1820">
    <property type="entry name" value="alpha/beta hydrolase"/>
    <property type="match status" value="1"/>
</dbReference>
<dbReference type="EMBL" id="JAVHJM010000002">
    <property type="protein sequence ID" value="KAK6518528.1"/>
    <property type="molecule type" value="Genomic_DNA"/>
</dbReference>
<keyword evidence="2" id="KW-0378">Hydrolase</keyword>
<dbReference type="PANTHER" id="PTHR43142">
    <property type="entry name" value="CARBOXYLIC ESTER HYDROLASE"/>
    <property type="match status" value="1"/>
</dbReference>
<evidence type="ECO:0000256" key="1">
    <source>
        <dbReference type="ARBA" id="ARBA00005964"/>
    </source>
</evidence>
<reference evidence="4 5" key="1">
    <citation type="submission" date="2019-10" db="EMBL/GenBank/DDBJ databases">
        <authorList>
            <person name="Palmer J.M."/>
        </authorList>
    </citation>
    <scope>NUCLEOTIDE SEQUENCE [LARGE SCALE GENOMIC DNA]</scope>
    <source>
        <strain evidence="4 5">TWF506</strain>
    </source>
</reference>
<dbReference type="SUPFAM" id="SSF53474">
    <property type="entry name" value="alpha/beta-Hydrolases"/>
    <property type="match status" value="1"/>
</dbReference>
<gene>
    <name evidence="4" type="ORF">TWF506_005668</name>
</gene>
<keyword evidence="5" id="KW-1185">Reference proteome</keyword>
<dbReference type="InterPro" id="IPR002018">
    <property type="entry name" value="CarbesteraseB"/>
</dbReference>
<comment type="caution">
    <text evidence="4">The sequence shown here is derived from an EMBL/GenBank/DDBJ whole genome shotgun (WGS) entry which is preliminary data.</text>
</comment>
<feature type="domain" description="Carboxylesterase type B" evidence="3">
    <location>
        <begin position="6"/>
        <end position="97"/>
    </location>
</feature>
<sequence>MSFLDYDDATLIIRRNVVIVKIDYQLNSFRFIALNGTTAKDNYLGIEDMVQASKWVCVNTVASGGDPDYVTIAGDSVGAVAVRTLIGIEEAKGLSQASFKAYQAGGILHNNAWVRPVMIGATRDEVGCRE</sequence>
<evidence type="ECO:0000256" key="2">
    <source>
        <dbReference type="ARBA" id="ARBA00022801"/>
    </source>
</evidence>
<comment type="similarity">
    <text evidence="1">Belongs to the type-B carboxylesterase/lipase family.</text>
</comment>
<name>A0AAN8PQ14_9PEZI</name>
<dbReference type="GO" id="GO:0016787">
    <property type="term" value="F:hydrolase activity"/>
    <property type="evidence" value="ECO:0007669"/>
    <property type="project" value="UniProtKB-KW"/>
</dbReference>
<dbReference type="Pfam" id="PF00135">
    <property type="entry name" value="COesterase"/>
    <property type="match status" value="1"/>
</dbReference>
<evidence type="ECO:0000313" key="4">
    <source>
        <dbReference type="EMBL" id="KAK6518528.1"/>
    </source>
</evidence>
<evidence type="ECO:0000259" key="3">
    <source>
        <dbReference type="Pfam" id="PF00135"/>
    </source>
</evidence>